<comment type="caution">
    <text evidence="1">The sequence shown here is derived from an EMBL/GenBank/DDBJ whole genome shotgun (WGS) entry which is preliminary data.</text>
</comment>
<dbReference type="Proteomes" id="UP001620460">
    <property type="component" value="Unassembled WGS sequence"/>
</dbReference>
<proteinExistence type="predicted"/>
<dbReference type="CDD" id="cd20293">
    <property type="entry name" value="cupin_HutD_N"/>
    <property type="match status" value="1"/>
</dbReference>
<dbReference type="PANTHER" id="PTHR37943">
    <property type="entry name" value="PROTEIN VES"/>
    <property type="match status" value="1"/>
</dbReference>
<evidence type="ECO:0000313" key="1">
    <source>
        <dbReference type="EMBL" id="MFK2905810.1"/>
    </source>
</evidence>
<dbReference type="RefSeq" id="WP_404635577.1">
    <property type="nucleotide sequence ID" value="NZ_JADIKM010000006.1"/>
</dbReference>
<dbReference type="PANTHER" id="PTHR37943:SF1">
    <property type="entry name" value="PROTEIN VES"/>
    <property type="match status" value="1"/>
</dbReference>
<dbReference type="SUPFAM" id="SSF51182">
    <property type="entry name" value="RmlC-like cupins"/>
    <property type="match status" value="1"/>
</dbReference>
<keyword evidence="2" id="KW-1185">Reference proteome</keyword>
<dbReference type="Gene3D" id="2.60.120.10">
    <property type="entry name" value="Jelly Rolls"/>
    <property type="match status" value="1"/>
</dbReference>
<dbReference type="InterPro" id="IPR010282">
    <property type="entry name" value="Uncharacterised_HutD/Ves"/>
</dbReference>
<reference evidence="1 2" key="1">
    <citation type="submission" date="2020-10" db="EMBL/GenBank/DDBJ databases">
        <title>Phylogeny of dyella-like bacteria.</title>
        <authorList>
            <person name="Fu J."/>
        </authorList>
    </citation>
    <scope>NUCLEOTIDE SEQUENCE [LARGE SCALE GENOMIC DNA]</scope>
    <source>
        <strain evidence="1 2">Gsoil3046</strain>
    </source>
</reference>
<organism evidence="1 2">
    <name type="scientific">Dyella ginsengisoli</name>
    <dbReference type="NCBI Taxonomy" id="363848"/>
    <lineage>
        <taxon>Bacteria</taxon>
        <taxon>Pseudomonadati</taxon>
        <taxon>Pseudomonadota</taxon>
        <taxon>Gammaproteobacteria</taxon>
        <taxon>Lysobacterales</taxon>
        <taxon>Rhodanobacteraceae</taxon>
        <taxon>Dyella</taxon>
    </lineage>
</organism>
<evidence type="ECO:0000313" key="2">
    <source>
        <dbReference type="Proteomes" id="UP001620460"/>
    </source>
</evidence>
<dbReference type="Pfam" id="PF05962">
    <property type="entry name" value="HutD"/>
    <property type="match status" value="1"/>
</dbReference>
<dbReference type="EMBL" id="JADIKM010000006">
    <property type="protein sequence ID" value="MFK2905810.1"/>
    <property type="molecule type" value="Genomic_DNA"/>
</dbReference>
<accession>A0ABW8K1C0</accession>
<protein>
    <submittedName>
        <fullName evidence="1">HutD family protein</fullName>
    </submittedName>
</protein>
<dbReference type="InterPro" id="IPR011051">
    <property type="entry name" value="RmlC_Cupin_sf"/>
</dbReference>
<gene>
    <name evidence="1" type="ORF">ISP17_17760</name>
</gene>
<name>A0ABW8K1C0_9GAMM</name>
<dbReference type="InterPro" id="IPR014710">
    <property type="entry name" value="RmlC-like_jellyroll"/>
</dbReference>
<sequence length="187" mass="19740">MSAGRLLRAEALLPVPWRNGQGITREIAVMPPGAGVGDFLWRVSLADVVGAAPFSRFPGVDRTIVLIDGAGFRMTLDGTQVHDLTTPCVPFAFPGEAEVAVALAGGPTRDFNLMLRRGRATGDVEVWRGPETHRLPADLRLLHVVQGRAETPDGILAAGDSWLPAAGAHAEIRLDGVALAVRVRAAG</sequence>